<reference evidence="2" key="2">
    <citation type="submission" date="2015-05" db="EMBL/GenBank/DDBJ databases">
        <title>Complete genome sequence of Corynebacterium uterequi DSM 45634, isolated from the uterus of a maiden mare.</title>
        <authorList>
            <person name="Ruckert C."/>
            <person name="Albersmeier A."/>
            <person name="Winkler A."/>
            <person name="Tauch A."/>
        </authorList>
    </citation>
    <scope>NUCLEOTIDE SEQUENCE [LARGE SCALE GENOMIC DNA]</scope>
    <source>
        <strain evidence="2">DSM 45634</strain>
    </source>
</reference>
<dbReference type="Proteomes" id="UP000035548">
    <property type="component" value="Chromosome"/>
</dbReference>
<gene>
    <name evidence="1" type="ORF">CUTER_08030</name>
</gene>
<dbReference type="AlphaFoldDB" id="A0A0G3HDZ7"/>
<sequence>MQTLVGLAPGAQLAILLVVLLPASAVGAWLLLRVVDTIAWLPHRIERYTNRHG</sequence>
<keyword evidence="2" id="KW-1185">Reference proteome</keyword>
<dbReference type="PATRIC" id="fig|1072256.5.peg.1585"/>
<evidence type="ECO:0000313" key="2">
    <source>
        <dbReference type="Proteomes" id="UP000035548"/>
    </source>
</evidence>
<organism evidence="1 2">
    <name type="scientific">Corynebacterium uterequi</name>
    <dbReference type="NCBI Taxonomy" id="1072256"/>
    <lineage>
        <taxon>Bacteria</taxon>
        <taxon>Bacillati</taxon>
        <taxon>Actinomycetota</taxon>
        <taxon>Actinomycetes</taxon>
        <taxon>Mycobacteriales</taxon>
        <taxon>Corynebacteriaceae</taxon>
        <taxon>Corynebacterium</taxon>
    </lineage>
</organism>
<proteinExistence type="predicted"/>
<reference evidence="1 2" key="1">
    <citation type="journal article" date="2015" name="Genome Announc.">
        <title>Virulence Factor Genes Detected in the Complete Genome Sequence of Corynebacterium uterequi DSM 45634, Isolated from the Uterus of a Maiden Mare.</title>
        <authorList>
            <person name="Ruckert C."/>
            <person name="Kriete M."/>
            <person name="Jaenicke S."/>
            <person name="Winkler A."/>
            <person name="Tauch A."/>
        </authorList>
    </citation>
    <scope>NUCLEOTIDE SEQUENCE [LARGE SCALE GENOMIC DNA]</scope>
    <source>
        <strain evidence="1 2">DSM 45634</strain>
    </source>
</reference>
<dbReference type="STRING" id="1072256.CUTER_08030"/>
<name>A0A0G3HDZ7_9CORY</name>
<dbReference type="KEGG" id="cut:CUTER_08030"/>
<accession>A0A0G3HDZ7</accession>
<protein>
    <submittedName>
        <fullName evidence="1">Uncharacterized protein</fullName>
    </submittedName>
</protein>
<evidence type="ECO:0000313" key="1">
    <source>
        <dbReference type="EMBL" id="AKK11591.1"/>
    </source>
</evidence>
<dbReference type="EMBL" id="CP011546">
    <property type="protein sequence ID" value="AKK11591.1"/>
    <property type="molecule type" value="Genomic_DNA"/>
</dbReference>